<dbReference type="EMBL" id="GG692430">
    <property type="protein sequence ID" value="EER39045.1"/>
    <property type="molecule type" value="Genomic_DNA"/>
</dbReference>
<reference evidence="3" key="1">
    <citation type="submission" date="2009-05" db="EMBL/GenBank/DDBJ databases">
        <title>The genome sequence of Ajellomyces capsulatus strain H143.</title>
        <authorList>
            <person name="Champion M."/>
            <person name="Cuomo C.A."/>
            <person name="Ma L.-J."/>
            <person name="Henn M.R."/>
            <person name="Sil A."/>
            <person name="Goldman B."/>
            <person name="Young S.K."/>
            <person name="Kodira C.D."/>
            <person name="Zeng Q."/>
            <person name="Koehrsen M."/>
            <person name="Alvarado L."/>
            <person name="Berlin A.M."/>
            <person name="Borenstein D."/>
            <person name="Chen Z."/>
            <person name="Engels R."/>
            <person name="Freedman E."/>
            <person name="Gellesch M."/>
            <person name="Goldberg J."/>
            <person name="Griggs A."/>
            <person name="Gujja S."/>
            <person name="Heiman D.I."/>
            <person name="Hepburn T.A."/>
            <person name="Howarth C."/>
            <person name="Jen D."/>
            <person name="Larson L."/>
            <person name="Lewis B."/>
            <person name="Mehta T."/>
            <person name="Park D."/>
            <person name="Pearson M."/>
            <person name="Roberts A."/>
            <person name="Saif S."/>
            <person name="Shea T.D."/>
            <person name="Shenoy N."/>
            <person name="Sisk P."/>
            <person name="Stolte C."/>
            <person name="Sykes S."/>
            <person name="Walk T."/>
            <person name="White J."/>
            <person name="Yandava C."/>
            <person name="Klein B."/>
            <person name="McEwen J.G."/>
            <person name="Puccia R."/>
            <person name="Goldman G.H."/>
            <person name="Felipe M.S."/>
            <person name="Nino-Vega G."/>
            <person name="San-Blas G."/>
            <person name="Taylor J.W."/>
            <person name="Mendoza L."/>
            <person name="Galagan J.E."/>
            <person name="Nusbaum C."/>
            <person name="Birren B.W."/>
        </authorList>
    </citation>
    <scope>NUCLEOTIDE SEQUENCE [LARGE SCALE GENOMIC DNA]</scope>
    <source>
        <strain evidence="3">H143</strain>
    </source>
</reference>
<dbReference type="VEuPathDB" id="FungiDB:HCDG_06990"/>
<dbReference type="HOGENOM" id="CLU_2542036_0_0_1"/>
<protein>
    <submittedName>
        <fullName evidence="2">Uncharacterized protein</fullName>
    </submittedName>
</protein>
<organism evidence="2 3">
    <name type="scientific">Ajellomyces capsulatus (strain H143)</name>
    <name type="common">Darling's disease fungus</name>
    <name type="synonym">Histoplasma capsulatum</name>
    <dbReference type="NCBI Taxonomy" id="544712"/>
    <lineage>
        <taxon>Eukaryota</taxon>
        <taxon>Fungi</taxon>
        <taxon>Dikarya</taxon>
        <taxon>Ascomycota</taxon>
        <taxon>Pezizomycotina</taxon>
        <taxon>Eurotiomycetes</taxon>
        <taxon>Eurotiomycetidae</taxon>
        <taxon>Onygenales</taxon>
        <taxon>Ajellomycetaceae</taxon>
        <taxon>Histoplasma</taxon>
    </lineage>
</organism>
<accession>C6HLA9</accession>
<gene>
    <name evidence="2" type="ORF">HCDG_06990</name>
</gene>
<name>C6HLA9_AJECH</name>
<dbReference type="AlphaFoldDB" id="C6HLA9"/>
<dbReference type="Proteomes" id="UP000002624">
    <property type="component" value="Unassembled WGS sequence"/>
</dbReference>
<proteinExistence type="predicted"/>
<evidence type="ECO:0000313" key="2">
    <source>
        <dbReference type="EMBL" id="EER39045.1"/>
    </source>
</evidence>
<sequence>MCESPSNGQLPAKENDDQQLVGYGACNQDPAMRSPTPHNYATMDEQCLEIRQLPKDLLGGLTITSAHRYSTLFTTATKSQQFK</sequence>
<evidence type="ECO:0000313" key="3">
    <source>
        <dbReference type="Proteomes" id="UP000002624"/>
    </source>
</evidence>
<feature type="region of interest" description="Disordered" evidence="1">
    <location>
        <begin position="1"/>
        <end position="39"/>
    </location>
</feature>
<evidence type="ECO:0000256" key="1">
    <source>
        <dbReference type="SAM" id="MobiDB-lite"/>
    </source>
</evidence>